<organism evidence="1">
    <name type="scientific">Arundo donax</name>
    <name type="common">Giant reed</name>
    <name type="synonym">Donax arundinaceus</name>
    <dbReference type="NCBI Taxonomy" id="35708"/>
    <lineage>
        <taxon>Eukaryota</taxon>
        <taxon>Viridiplantae</taxon>
        <taxon>Streptophyta</taxon>
        <taxon>Embryophyta</taxon>
        <taxon>Tracheophyta</taxon>
        <taxon>Spermatophyta</taxon>
        <taxon>Magnoliopsida</taxon>
        <taxon>Liliopsida</taxon>
        <taxon>Poales</taxon>
        <taxon>Poaceae</taxon>
        <taxon>PACMAD clade</taxon>
        <taxon>Arundinoideae</taxon>
        <taxon>Arundineae</taxon>
        <taxon>Arundo</taxon>
    </lineage>
</organism>
<dbReference type="EMBL" id="GBRH01278592">
    <property type="protein sequence ID" value="JAD19303.1"/>
    <property type="molecule type" value="Transcribed_RNA"/>
</dbReference>
<protein>
    <submittedName>
        <fullName evidence="1">Uncharacterized protein</fullName>
    </submittedName>
</protein>
<reference evidence="1" key="2">
    <citation type="journal article" date="2015" name="Data Brief">
        <title>Shoot transcriptome of the giant reed, Arundo donax.</title>
        <authorList>
            <person name="Barrero R.A."/>
            <person name="Guerrero F.D."/>
            <person name="Moolhuijzen P."/>
            <person name="Goolsby J.A."/>
            <person name="Tidwell J."/>
            <person name="Bellgard S.E."/>
            <person name="Bellgard M.I."/>
        </authorList>
    </citation>
    <scope>NUCLEOTIDE SEQUENCE</scope>
    <source>
        <tissue evidence="1">Shoot tissue taken approximately 20 cm above the soil surface</tissue>
    </source>
</reference>
<accession>A0A0A8Y299</accession>
<reference evidence="1" key="1">
    <citation type="submission" date="2014-09" db="EMBL/GenBank/DDBJ databases">
        <authorList>
            <person name="Magalhaes I.L.F."/>
            <person name="Oliveira U."/>
            <person name="Santos F.R."/>
            <person name="Vidigal T.H.D.A."/>
            <person name="Brescovit A.D."/>
            <person name="Santos A.J."/>
        </authorList>
    </citation>
    <scope>NUCLEOTIDE SEQUENCE</scope>
    <source>
        <tissue evidence="1">Shoot tissue taken approximately 20 cm above the soil surface</tissue>
    </source>
</reference>
<sequence>MGGAVGSWASERQR</sequence>
<name>A0A0A8Y299_ARUDO</name>
<proteinExistence type="predicted"/>
<evidence type="ECO:0000313" key="1">
    <source>
        <dbReference type="EMBL" id="JAD19303.1"/>
    </source>
</evidence>